<proteinExistence type="predicted"/>
<organism evidence="2 3">
    <name type="scientific">Mycena alexandri</name>
    <dbReference type="NCBI Taxonomy" id="1745969"/>
    <lineage>
        <taxon>Eukaryota</taxon>
        <taxon>Fungi</taxon>
        <taxon>Dikarya</taxon>
        <taxon>Basidiomycota</taxon>
        <taxon>Agaricomycotina</taxon>
        <taxon>Agaricomycetes</taxon>
        <taxon>Agaricomycetidae</taxon>
        <taxon>Agaricales</taxon>
        <taxon>Marasmiineae</taxon>
        <taxon>Mycenaceae</taxon>
        <taxon>Mycena</taxon>
    </lineage>
</organism>
<gene>
    <name evidence="2" type="ORF">C8F04DRAFT_1094538</name>
</gene>
<dbReference type="AlphaFoldDB" id="A0AAD6T1P6"/>
<keyword evidence="3" id="KW-1185">Reference proteome</keyword>
<comment type="caution">
    <text evidence="2">The sequence shown here is derived from an EMBL/GenBank/DDBJ whole genome shotgun (WGS) entry which is preliminary data.</text>
</comment>
<feature type="region of interest" description="Disordered" evidence="1">
    <location>
        <begin position="94"/>
        <end position="137"/>
    </location>
</feature>
<name>A0AAD6T1P6_9AGAR</name>
<evidence type="ECO:0000313" key="2">
    <source>
        <dbReference type="EMBL" id="KAJ7036835.1"/>
    </source>
</evidence>
<evidence type="ECO:0000256" key="1">
    <source>
        <dbReference type="SAM" id="MobiDB-lite"/>
    </source>
</evidence>
<reference evidence="2" key="1">
    <citation type="submission" date="2023-03" db="EMBL/GenBank/DDBJ databases">
        <title>Massive genome expansion in bonnet fungi (Mycena s.s.) driven by repeated elements and novel gene families across ecological guilds.</title>
        <authorList>
            <consortium name="Lawrence Berkeley National Laboratory"/>
            <person name="Harder C.B."/>
            <person name="Miyauchi S."/>
            <person name="Viragh M."/>
            <person name="Kuo A."/>
            <person name="Thoen E."/>
            <person name="Andreopoulos B."/>
            <person name="Lu D."/>
            <person name="Skrede I."/>
            <person name="Drula E."/>
            <person name="Henrissat B."/>
            <person name="Morin E."/>
            <person name="Kohler A."/>
            <person name="Barry K."/>
            <person name="LaButti K."/>
            <person name="Morin E."/>
            <person name="Salamov A."/>
            <person name="Lipzen A."/>
            <person name="Mereny Z."/>
            <person name="Hegedus B."/>
            <person name="Baldrian P."/>
            <person name="Stursova M."/>
            <person name="Weitz H."/>
            <person name="Taylor A."/>
            <person name="Grigoriev I.V."/>
            <person name="Nagy L.G."/>
            <person name="Martin F."/>
            <person name="Kauserud H."/>
        </authorList>
    </citation>
    <scope>NUCLEOTIDE SEQUENCE</scope>
    <source>
        <strain evidence="2">CBHHK200</strain>
    </source>
</reference>
<protein>
    <submittedName>
        <fullName evidence="2">Uncharacterized protein</fullName>
    </submittedName>
</protein>
<dbReference type="Proteomes" id="UP001218188">
    <property type="component" value="Unassembled WGS sequence"/>
</dbReference>
<dbReference type="EMBL" id="JARJCM010000041">
    <property type="protein sequence ID" value="KAJ7036835.1"/>
    <property type="molecule type" value="Genomic_DNA"/>
</dbReference>
<sequence>MAPLLPNPVILNLLTLHCARSVGDLPRRKTAGKTARGGKPMVHEDILASGAFPGGRLPLLPQTNVSYESVLNSAEVAAPSFGFGIQKNCMLVSPQERQSQQVSQHPNKSPEPSNRTPRQKKIQQTQRVLTTCPRHKF</sequence>
<evidence type="ECO:0000313" key="3">
    <source>
        <dbReference type="Proteomes" id="UP001218188"/>
    </source>
</evidence>
<feature type="compositionally biased region" description="Polar residues" evidence="1">
    <location>
        <begin position="95"/>
        <end position="129"/>
    </location>
</feature>
<accession>A0AAD6T1P6</accession>